<evidence type="ECO:0000313" key="2">
    <source>
        <dbReference type="EMBL" id="MFN1215965.1"/>
    </source>
</evidence>
<evidence type="ECO:0000259" key="1">
    <source>
        <dbReference type="Pfam" id="PF00182"/>
    </source>
</evidence>
<dbReference type="Proteomes" id="UP001634154">
    <property type="component" value="Unassembled WGS sequence"/>
</dbReference>
<dbReference type="EMBL" id="JBJXVJ010000001">
    <property type="protein sequence ID" value="MFN1215965.1"/>
    <property type="molecule type" value="Genomic_DNA"/>
</dbReference>
<dbReference type="Pfam" id="PF00182">
    <property type="entry name" value="Glyco_hydro_19"/>
    <property type="match status" value="1"/>
</dbReference>
<dbReference type="PANTHER" id="PTHR34408">
    <property type="entry name" value="FAMILY PROTEIN, PUTATIVE-RELATED"/>
    <property type="match status" value="1"/>
</dbReference>
<feature type="domain" description="Glycoside hydrolase family 19 catalytic" evidence="1">
    <location>
        <begin position="104"/>
        <end position="146"/>
    </location>
</feature>
<protein>
    <submittedName>
        <fullName evidence="2">Glycoside hydrolase family 19 protein</fullName>
    </submittedName>
</protein>
<evidence type="ECO:0000313" key="3">
    <source>
        <dbReference type="Proteomes" id="UP001634154"/>
    </source>
</evidence>
<dbReference type="PANTHER" id="PTHR34408:SF1">
    <property type="entry name" value="GLYCOSYL HYDROLASE FAMILY 19 DOMAIN-CONTAINING PROTEIN HI_1415"/>
    <property type="match status" value="1"/>
</dbReference>
<dbReference type="InterPro" id="IPR000726">
    <property type="entry name" value="Glyco_hydro_19_cat"/>
</dbReference>
<sequence>MKPDLIKLKNDLPSTIYSALENGIIENYAIDTNLKLAYFLAQTNYESGGFKRTVENLNYSAPRLLEIFPKYFDETSAKEYAGKPEKIANRVYAGRFGNGNEASGDGWKFRGRGYIQLTFKANYKSYADFIAIDLVANPDLVASDLPLDSAAHFFQRNKIFDLCKDNAEKTSEAVTKKVSGSNRTAADRYKLFNHYYSKLSSLAAVEKDVFALASDSFNQEYPAADIQKIAFELFLENRKLTTASLEFYRVNTRIVNFHEGESIGTICTCGVNYTDDENGGGGNCAHYVCNKDLWNITNQDGIRFNCPSGYGIQAEDLKNYCDKNTTVWIKRNSGSEFSGQGLVFGIKGGRAKHVGIFDTKDAIYHYGFTKKKVLKNKLTWWETEYDSLVLFERKK</sequence>
<accession>A0ABW9K0H1</accession>
<name>A0ABW9K0H1_9FLAO</name>
<gene>
    <name evidence="2" type="ORF">ACKW6Q_03160</name>
</gene>
<organism evidence="2 3">
    <name type="scientific">Chryseobacterium kwangjuense</name>
    <dbReference type="NCBI Taxonomy" id="267125"/>
    <lineage>
        <taxon>Bacteria</taxon>
        <taxon>Pseudomonadati</taxon>
        <taxon>Bacteroidota</taxon>
        <taxon>Flavobacteriia</taxon>
        <taxon>Flavobacteriales</taxon>
        <taxon>Weeksellaceae</taxon>
        <taxon>Chryseobacterium group</taxon>
        <taxon>Chryseobacterium</taxon>
    </lineage>
</organism>
<comment type="caution">
    <text evidence="2">The sequence shown here is derived from an EMBL/GenBank/DDBJ whole genome shotgun (WGS) entry which is preliminary data.</text>
</comment>
<dbReference type="RefSeq" id="WP_409355692.1">
    <property type="nucleotide sequence ID" value="NZ_JBJXVJ010000001.1"/>
</dbReference>
<dbReference type="InterPro" id="IPR052354">
    <property type="entry name" value="Cell_Wall_Dynamics_Protein"/>
</dbReference>
<reference evidence="2 3" key="1">
    <citation type="submission" date="2024-12" db="EMBL/GenBank/DDBJ databases">
        <title>Draft genome sequence of Chryseobacterium kwangjuense AG447.</title>
        <authorList>
            <person name="Cheptsov V.S."/>
            <person name="Belov A."/>
            <person name="Zavarzina A.G."/>
        </authorList>
    </citation>
    <scope>NUCLEOTIDE SEQUENCE [LARGE SCALE GENOMIC DNA]</scope>
    <source>
        <strain evidence="2 3">AG447</strain>
    </source>
</reference>
<keyword evidence="2" id="KW-0378">Hydrolase</keyword>
<dbReference type="GO" id="GO:0016787">
    <property type="term" value="F:hydrolase activity"/>
    <property type="evidence" value="ECO:0007669"/>
    <property type="project" value="UniProtKB-KW"/>
</dbReference>
<dbReference type="SUPFAM" id="SSF53955">
    <property type="entry name" value="Lysozyme-like"/>
    <property type="match status" value="1"/>
</dbReference>
<dbReference type="Gene3D" id="1.10.530.10">
    <property type="match status" value="1"/>
</dbReference>
<keyword evidence="3" id="KW-1185">Reference proteome</keyword>
<dbReference type="InterPro" id="IPR023346">
    <property type="entry name" value="Lysozyme-like_dom_sf"/>
</dbReference>
<proteinExistence type="predicted"/>